<feature type="domain" description="Epg5-like central TPR repeats" evidence="4">
    <location>
        <begin position="1574"/>
        <end position="1893"/>
    </location>
</feature>
<dbReference type="InterPro" id="IPR051436">
    <property type="entry name" value="Autophagy-related_EPG5"/>
</dbReference>
<evidence type="ECO:0000256" key="3">
    <source>
        <dbReference type="SAM" id="MobiDB-lite"/>
    </source>
</evidence>
<dbReference type="GO" id="GO:0097352">
    <property type="term" value="P:autophagosome maturation"/>
    <property type="evidence" value="ECO:0007669"/>
    <property type="project" value="TreeGrafter"/>
</dbReference>
<evidence type="ECO:0000256" key="1">
    <source>
        <dbReference type="ARBA" id="ARBA00010948"/>
    </source>
</evidence>
<reference evidence="6 7" key="1">
    <citation type="submission" date="2015-12" db="EMBL/GenBank/DDBJ databases">
        <title>Draft genome of the nematode, Onchocerca flexuosa.</title>
        <authorList>
            <person name="Mitreva M."/>
        </authorList>
    </citation>
    <scope>NUCLEOTIDE SEQUENCE [LARGE SCALE GENOMIC DNA]</scope>
    <source>
        <strain evidence="6">Red Deer</strain>
    </source>
</reference>
<evidence type="ECO:0000313" key="7">
    <source>
        <dbReference type="Proteomes" id="UP000242913"/>
    </source>
</evidence>
<dbReference type="Pfam" id="PF26573">
    <property type="entry name" value="TPR_Epg5_2"/>
    <property type="match status" value="1"/>
</dbReference>
<feature type="domain" description="Epg5-like TPR" evidence="5">
    <location>
        <begin position="1134"/>
        <end position="1302"/>
    </location>
</feature>
<evidence type="ECO:0000313" key="6">
    <source>
        <dbReference type="EMBL" id="OZC05340.1"/>
    </source>
</evidence>
<gene>
    <name evidence="6" type="ORF">X798_07693</name>
</gene>
<comment type="similarity">
    <text evidence="1">Belongs to the EPG5 family.</text>
</comment>
<feature type="compositionally biased region" description="Basic and acidic residues" evidence="3">
    <location>
        <begin position="71"/>
        <end position="99"/>
    </location>
</feature>
<evidence type="ECO:0000256" key="2">
    <source>
        <dbReference type="ARBA" id="ARBA00023006"/>
    </source>
</evidence>
<accession>A0A238BKZ4</accession>
<protein>
    <submittedName>
        <fullName evidence="6">Uncharacterized protein</fullName>
    </submittedName>
</protein>
<sequence length="2368" mass="270269">MELERPKKTKYRKPRELSPPPPLLALDELEERFTNADERQPSTSGIENEITAKKIESSEAEESSSSTNKENAAKLKEKPLIDSKEIGNAEKTMEFDEKSDTGVLCGTKKEENIESVVSTHVPVDSIYPLPATFTCSSLMDSKETAKADNSAKDIVSSIYPNIQLSEIATASSQKVDELSIMTYSERVREHNTTDMRQSPLLSSKIQNEMNERVANVYPSLSLECNEYGLLTENQLLSFYQNELYETVEDFVDEFLEHEEFPKHNLYEYLERYKKVCEHIDAKEIDVADCEQLVKECAKASWTAENRVIKQEGRCGEQKYATGSASYLVATFHPEKATELSRLLKHEISCRLDSSLSLQIQMRSLALQIQWRIVDYNNAFMIEHRCNINSPPCFLPGGADTVSRRNLRNALSDLFHCLRYPDLPSRFVTAVSGWISELVAVLLKACTSFDQQYLLCQVLHLVSPVSQWAAPLLQSYIEIDSINDRIIIDNYIVMMNLLLSSIRGRENFLRRIINFENENNTWVVISDDGAEKDASMVTICETDLIAFFNQFSAEAAFAKAIRCFAITLKSDPINQALTLIAFELVLIKIFNDGLYTYGTSNYRQFCKQIGYALRQSVICSAEFLKIIKDMLSFDEAEIIQKEFDRIVLHAVYYIISKQNLGLLQFVVDLPYDIVSEACRMRCQILLRRKMAITIAQLYEFPDKDLPNLVEKAGSLFDKLPDLPSDDRIYMISALAAIISVSDTGVDSFTVEILNVCFLDVSMRDHFYKAGAETVGILLDKHPNLLQKILLFIDRNLDALDEYAVEVLSVAPLSKCRLSVDDVGVICGKWRVLGSMNWGTDENGKLWLHPEVHSVCADTLVKGHMAQCKVTNGLISKSWNKVAKLASKVPDYEHCFDIFCWDILVRLKLPLQTDALNIHSVNDLASFFVFVIQRSLLSVDEFLSSGLSLWSELITSGCYVGSVVILARLISSFSDAVTILISHEIFIQCFDRLLLCDLSSYAIQLIAGANKFPGPTIRLLGSAITYHMNENFSQIQLNGWIQLLCCKRPTQWNTDNSTLYLLGILVRMAFVRDQTKLLGIPQLLKANYALLLQQWKDGSKSLLSWFTSDDSVPPLIDSTNLNISPWASFALLLAEQQCHETFYEALYRAMSKHPKNSLDQSVKKAASKSHVNIPVERLHFHRWLQFGCSNNVKEHPIFPFILQNLAIHLYSRKNYLTTKFCFGEKYLTNLSSKPLFEELREKILPQMEYKSKKGISLFYKAFAQWLSNPKICSMSFHAFDDFLLDHLLQFIVADDFHPWVEYMNIDELRKKISDEQKLYIFACHLGSLVVSPPIIRARNFTQLITQFSKRSQALPYPVIPLHPTLPQEIPFDLSIACNSRRCLKPYAAHLREISEAARVFVSAKDQMEILDDEYVGYYPDLYGKSATELAIVLKCGTAFGSKCAHPITSTVIVTASRYQTSIEAKMKANRQKRSNELASIYSKLFEQTSLHCANLENIILKMHNHMKNVDSLSSMHTKLRDAGRILFYHSTSSITSLEMIFPAAADSYAFVLAKLGEVFFFFNFFSFILSAFIADNPHEQHNLMRVILSGSHLAHLLTPYFTPYCIPPTELFNLYTSLSKAIRDPMTSSAALTLLSQLDIKNTGDRLPPHQFSQLMPVAFENLISISDTSLPLYDVCAKHFIHSVFHRFPSNFIDGLKLSLAACDTKSTPLCIFDEIIEKLGASKKDVMDTKSQYIIDTMTAIVASETVAVQFKKSRNELSTRFYNIWANYLSKVLHLVHFFLYSIASLSFDSEQSIEKLKSELRQVFERCVQVFGPLLEPFGSGLPPWNPTDTDSAAIVLDYFVSLMEQLHQLYDAYFPSGSDNLITLFWRYYVEKLAFFTYGGSHMHQIIEQEPSDAHRAFYSLLFSLLASCISRPSNYAICRASLPKLMNSLLPFPWHLIDVERLNAVSSRIASTFSSTVLTEPSDVTSAFFELYRRVCFLTFSIDSVSAAEICQKQSFYVRTQLALMLRNANDRAWLSRFYEDQIKVVHNIISSTELPSENQTFLSRELISFWSDISDNKFLEVFSSILLQWLDKNPNSSIVLLLMNTTISSLKINQLPFGLQIIEKCIATYFERMGVCEWNVVLKWTILPDHCRQILFTSPSSDNTVLFLPLCANVFIMKQLMSLVSMKQLETASLQQENALLRTLLDYITILKPRYVTNEAAFLLLMEKLQKLLLRQYNYSVEQGSQFLMQYLEWLERVYSDDKSSSFFSLIGFSKKQPYSIRMRYICHLMNLYISQQMIAPNQPPRNAVNAPVLNYRIQSFKELCTHKQYTQFQATSQLAQPYFTEVQKYHIVHMNELFAHVVRSIYNEKYLEEMLANAGSSY</sequence>
<dbReference type="Proteomes" id="UP000242913">
    <property type="component" value="Unassembled WGS sequence"/>
</dbReference>
<dbReference type="GO" id="GO:0005737">
    <property type="term" value="C:cytoplasm"/>
    <property type="evidence" value="ECO:0007669"/>
    <property type="project" value="TreeGrafter"/>
</dbReference>
<dbReference type="PANTHER" id="PTHR31139">
    <property type="entry name" value="ECTOPIC P GRANULES PROTEIN 5 HOMOLOG"/>
    <property type="match status" value="1"/>
</dbReference>
<evidence type="ECO:0000259" key="5">
    <source>
        <dbReference type="Pfam" id="PF26573"/>
    </source>
</evidence>
<organism evidence="6 7">
    <name type="scientific">Onchocerca flexuosa</name>
    <dbReference type="NCBI Taxonomy" id="387005"/>
    <lineage>
        <taxon>Eukaryota</taxon>
        <taxon>Metazoa</taxon>
        <taxon>Ecdysozoa</taxon>
        <taxon>Nematoda</taxon>
        <taxon>Chromadorea</taxon>
        <taxon>Rhabditida</taxon>
        <taxon>Spirurina</taxon>
        <taxon>Spiruromorpha</taxon>
        <taxon>Filarioidea</taxon>
        <taxon>Onchocercidae</taxon>
        <taxon>Onchocerca</taxon>
    </lineage>
</organism>
<keyword evidence="2" id="KW-0072">Autophagy</keyword>
<dbReference type="EMBL" id="KZ271523">
    <property type="protein sequence ID" value="OZC05340.1"/>
    <property type="molecule type" value="Genomic_DNA"/>
</dbReference>
<feature type="region of interest" description="Disordered" evidence="3">
    <location>
        <begin position="1"/>
        <end position="99"/>
    </location>
</feature>
<evidence type="ECO:0000259" key="4">
    <source>
        <dbReference type="Pfam" id="PF26103"/>
    </source>
</evidence>
<feature type="compositionally biased region" description="Basic and acidic residues" evidence="3">
    <location>
        <begin position="31"/>
        <end position="40"/>
    </location>
</feature>
<dbReference type="OrthoDB" id="75419at2759"/>
<dbReference type="InterPro" id="IPR058750">
    <property type="entry name" value="TPR_Epg5"/>
</dbReference>
<dbReference type="InterPro" id="IPR059030">
    <property type="entry name" value="TPR_Epg5_mid"/>
</dbReference>
<proteinExistence type="inferred from homology"/>
<name>A0A238BKZ4_9BILA</name>
<dbReference type="PANTHER" id="PTHR31139:SF4">
    <property type="entry name" value="ECTOPIC P GRANULES PROTEIN 5 HOMOLOG"/>
    <property type="match status" value="1"/>
</dbReference>
<dbReference type="Pfam" id="PF26103">
    <property type="entry name" value="TPR_Epg5"/>
    <property type="match status" value="1"/>
</dbReference>
<keyword evidence="7" id="KW-1185">Reference proteome</keyword>